<keyword evidence="1" id="KW-0677">Repeat</keyword>
<dbReference type="InterPro" id="IPR003961">
    <property type="entry name" value="FN3_dom"/>
</dbReference>
<evidence type="ECO:0000313" key="9">
    <source>
        <dbReference type="RefSeq" id="XP_014670812.1"/>
    </source>
</evidence>
<dbReference type="PANTHER" id="PTHR44170">
    <property type="entry name" value="PROTEIN SIDEKICK"/>
    <property type="match status" value="1"/>
</dbReference>
<keyword evidence="4" id="KW-0472">Membrane</keyword>
<keyword evidence="8" id="KW-1185">Reference proteome</keyword>
<dbReference type="InterPro" id="IPR036179">
    <property type="entry name" value="Ig-like_dom_sf"/>
</dbReference>
<organism evidence="8 9">
    <name type="scientific">Priapulus caudatus</name>
    <name type="common">Priapulid worm</name>
    <dbReference type="NCBI Taxonomy" id="37621"/>
    <lineage>
        <taxon>Eukaryota</taxon>
        <taxon>Metazoa</taxon>
        <taxon>Ecdysozoa</taxon>
        <taxon>Scalidophora</taxon>
        <taxon>Priapulida</taxon>
        <taxon>Priapulimorpha</taxon>
        <taxon>Priapulimorphida</taxon>
        <taxon>Priapulidae</taxon>
        <taxon>Priapulus</taxon>
    </lineage>
</organism>
<feature type="compositionally biased region" description="Polar residues" evidence="3">
    <location>
        <begin position="801"/>
        <end position="819"/>
    </location>
</feature>
<dbReference type="PANTHER" id="PTHR44170:SF32">
    <property type="entry name" value="PROTEIN TURTLE-LIKE PROTEIN"/>
    <property type="match status" value="1"/>
</dbReference>
<dbReference type="Pfam" id="PF07686">
    <property type="entry name" value="V-set"/>
    <property type="match status" value="1"/>
</dbReference>
<feature type="region of interest" description="Disordered" evidence="3">
    <location>
        <begin position="974"/>
        <end position="1045"/>
    </location>
</feature>
<dbReference type="Proteomes" id="UP000695022">
    <property type="component" value="Unplaced"/>
</dbReference>
<sequence length="1406" mass="154913">MSLGFTESLRTSLCLLLCYLLTSVQGLPSVSGRVRRAPPAGSPTVPGIVGESATLPCVVHFPGNDRVDFVVQWDRKGFEKPVYIILPPYVPHEHQDYIDRLSLVDDASLRIANLRIEDEGWYECKVEFFNKPDRTDTGNGTWVFLEVHAPPRFTYWPHSPQYYNPGDTAVLWCNATGEPSPNILWRKNGIYMRNGTQTRVYNNILRIPHIDGSTKGVYECVARSAEGESTRVVQVVVAGPPYISEAPRNRSVQTGQTAILNCKAAGHPSNITYQWFVNGHSLEEVHGLKSRITVKPDGALVINPASDDDTGSYSCRASNGIGLPVEAGAWLDIRYSARVTMTESPQYLPKGLPGVVRCHIKAHPPVQFVTWFKDLRVISEGIDGIKVLRNGSLLIEKADKSNEGKYACTPYNEVGTAGTSDPILVAVKDPPRFVVGPAPVYQRTEGSEVIMPCAATGDPAPTVQWKRAGGLPLPPQRWAITNGNLTIFNMKKEDNGEYDCLASSPVLTIVATARLMVLHTTPHAPMNVTVSTAVFSATIRWVPAFDGGHPQSYVLWYKKAEETDKEWKKIDVRPGNATTFTVYSLTPNTKYEFAVGTRNIIGTGSFSASFVARTKTYESLGTELPTDAYGSTFIPPIMVPMGPTPDKPYDVRVSASHNDSGIIVQVRWRPPKNLTVPVVYYVAEYKANDADWAEPWTHLGPRLLHGQTQASSLTLSPDKTYRFRVFAFTLTAFSEPSETVVFTVPAKPFQFGKAGIAGLIGGISFLVVTGLLALIATCLCNRRSKRRKRKRQNQHQHQYDHLNSTPIPMTNLNGPTTIGNHVPNKKTKKTNSSSVSLRHLKSKVIAMRYAIQLSKVRRDVGGSLDKRHTEWERHRVIPRHPHYRVSQRTLSIGTVRRDSNGKFVLDIADSTEPARVPPSSRSGKASSSRASGRAREKCHKPGSRVRADEAGVIHYGHYNIRCQEKARSNELRPTHISIQEKARCSNDTRPTHSSIHENGPGPGKPRPTHSSIQENGPGPGKPRPTHISIHENGPGPGKPVGRKAEGLTASRAPLDETPPTTKTLVAKQVGLQKVLTSPCTHNPYLHQAALEPDTGTCGRQLLRSPADVESHVGFDNPSFSDRQVARVPPSPQRHQRPSDGHHASGHRPARVKYNDSSYADRDTTRSDFTTPRLERFAEDGAIGAGSRPASKQAQRHRRGAPKDATDPPQENGRSPEFEPAYLNRQNVKLNSYLHDPTSIHSPPPGCRSMTSGTSGYVGSRGAVDARYPTGYFLPASREQNSPSPNDSKSSSGFSSGATWQVAADLEPSPRGSLDTPTACQHAGLTSPCEDPYEFDMISSRAPSSERAISVRSKTYRETDLEKDSHVQGEGRQPEYSNAAQRCAALKEEFEQYRQRRRLLLQQEVML</sequence>
<dbReference type="InterPro" id="IPR036116">
    <property type="entry name" value="FN3_sf"/>
</dbReference>
<dbReference type="Pfam" id="PF13895">
    <property type="entry name" value="Ig_2"/>
    <property type="match status" value="1"/>
</dbReference>
<accession>A0ABM1EF41</accession>
<keyword evidence="4" id="KW-1133">Transmembrane helix</keyword>
<evidence type="ECO:0000259" key="6">
    <source>
        <dbReference type="PROSITE" id="PS50835"/>
    </source>
</evidence>
<dbReference type="SMART" id="SM00406">
    <property type="entry name" value="IGv"/>
    <property type="match status" value="3"/>
</dbReference>
<dbReference type="RefSeq" id="XP_014670818.1">
    <property type="nucleotide sequence ID" value="XM_014815332.1"/>
</dbReference>
<dbReference type="SMART" id="SM00409">
    <property type="entry name" value="IG"/>
    <property type="match status" value="5"/>
</dbReference>
<dbReference type="PROSITE" id="PS50835">
    <property type="entry name" value="IG_LIKE"/>
    <property type="match status" value="5"/>
</dbReference>
<dbReference type="RefSeq" id="XP_014670812.1">
    <property type="nucleotide sequence ID" value="XM_014815326.1"/>
</dbReference>
<dbReference type="CDD" id="cd00063">
    <property type="entry name" value="FN3"/>
    <property type="match status" value="2"/>
</dbReference>
<dbReference type="SUPFAM" id="SSF48726">
    <property type="entry name" value="Immunoglobulin"/>
    <property type="match status" value="5"/>
</dbReference>
<feature type="region of interest" description="Disordered" evidence="3">
    <location>
        <begin position="906"/>
        <end position="945"/>
    </location>
</feature>
<feature type="domain" description="Ig-like" evidence="6">
    <location>
        <begin position="337"/>
        <end position="426"/>
    </location>
</feature>
<dbReference type="InterPro" id="IPR003599">
    <property type="entry name" value="Ig_sub"/>
</dbReference>
<gene>
    <name evidence="9 10" type="primary">LOC106811622</name>
</gene>
<feature type="region of interest" description="Disordered" evidence="3">
    <location>
        <begin position="1108"/>
        <end position="1219"/>
    </location>
</feature>
<dbReference type="InterPro" id="IPR007110">
    <property type="entry name" value="Ig-like_dom"/>
</dbReference>
<feature type="domain" description="Ig-like" evidence="6">
    <location>
        <begin position="151"/>
        <end position="238"/>
    </location>
</feature>
<feature type="region of interest" description="Disordered" evidence="3">
    <location>
        <begin position="784"/>
        <end position="836"/>
    </location>
</feature>
<evidence type="ECO:0000256" key="5">
    <source>
        <dbReference type="SAM" id="SignalP"/>
    </source>
</evidence>
<evidence type="ECO:0000256" key="2">
    <source>
        <dbReference type="ARBA" id="ARBA00023157"/>
    </source>
</evidence>
<feature type="compositionally biased region" description="Basic and acidic residues" evidence="3">
    <location>
        <begin position="974"/>
        <end position="990"/>
    </location>
</feature>
<evidence type="ECO:0000256" key="1">
    <source>
        <dbReference type="ARBA" id="ARBA00022737"/>
    </source>
</evidence>
<keyword evidence="5" id="KW-0732">Signal</keyword>
<dbReference type="SMART" id="SM00408">
    <property type="entry name" value="IGc2"/>
    <property type="match status" value="5"/>
</dbReference>
<proteinExistence type="predicted"/>
<reference evidence="9 10" key="1">
    <citation type="submission" date="2025-05" db="UniProtKB">
        <authorList>
            <consortium name="RefSeq"/>
        </authorList>
    </citation>
    <scope>IDENTIFICATION</scope>
</reference>
<dbReference type="InterPro" id="IPR013106">
    <property type="entry name" value="Ig_V-set"/>
</dbReference>
<feature type="domain" description="Fibronectin type-III" evidence="7">
    <location>
        <begin position="647"/>
        <end position="747"/>
    </location>
</feature>
<feature type="domain" description="Ig-like" evidence="6">
    <location>
        <begin position="28"/>
        <end position="141"/>
    </location>
</feature>
<evidence type="ECO:0000313" key="10">
    <source>
        <dbReference type="RefSeq" id="XP_014670818.1"/>
    </source>
</evidence>
<dbReference type="Pfam" id="PF13927">
    <property type="entry name" value="Ig_3"/>
    <property type="match status" value="3"/>
</dbReference>
<feature type="compositionally biased region" description="Low complexity" evidence="3">
    <location>
        <begin position="1280"/>
        <end position="1296"/>
    </location>
</feature>
<feature type="compositionally biased region" description="Basic and acidic residues" evidence="3">
    <location>
        <begin position="1355"/>
        <end position="1372"/>
    </location>
</feature>
<keyword evidence="4" id="KW-0812">Transmembrane</keyword>
<dbReference type="SUPFAM" id="SSF49265">
    <property type="entry name" value="Fibronectin type III"/>
    <property type="match status" value="1"/>
</dbReference>
<feature type="signal peptide" evidence="5">
    <location>
        <begin position="1"/>
        <end position="26"/>
    </location>
</feature>
<dbReference type="InterPro" id="IPR003598">
    <property type="entry name" value="Ig_sub2"/>
</dbReference>
<feature type="chain" id="PRO_5045022218" evidence="5">
    <location>
        <begin position="27"/>
        <end position="1406"/>
    </location>
</feature>
<evidence type="ECO:0000256" key="3">
    <source>
        <dbReference type="SAM" id="MobiDB-lite"/>
    </source>
</evidence>
<feature type="domain" description="Ig-like" evidence="6">
    <location>
        <begin position="431"/>
        <end position="510"/>
    </location>
</feature>
<feature type="compositionally biased region" description="Low complexity" evidence="3">
    <location>
        <begin position="919"/>
        <end position="931"/>
    </location>
</feature>
<evidence type="ECO:0000259" key="7">
    <source>
        <dbReference type="PROSITE" id="PS50853"/>
    </source>
</evidence>
<dbReference type="GeneID" id="106811622"/>
<feature type="transmembrane region" description="Helical" evidence="4">
    <location>
        <begin position="756"/>
        <end position="780"/>
    </location>
</feature>
<protein>
    <submittedName>
        <fullName evidence="9 10">Protein turtle homolog A-like</fullName>
    </submittedName>
</protein>
<dbReference type="InterPro" id="IPR013783">
    <property type="entry name" value="Ig-like_fold"/>
</dbReference>
<name>A0ABM1EF41_PRICU</name>
<feature type="compositionally biased region" description="Basic residues" evidence="3">
    <location>
        <begin position="784"/>
        <end position="794"/>
    </location>
</feature>
<feature type="domain" description="Fibronectin type-III" evidence="7">
    <location>
        <begin position="521"/>
        <end position="619"/>
    </location>
</feature>
<dbReference type="SMART" id="SM00060">
    <property type="entry name" value="FN3"/>
    <property type="match status" value="2"/>
</dbReference>
<evidence type="ECO:0000313" key="8">
    <source>
        <dbReference type="Proteomes" id="UP000695022"/>
    </source>
</evidence>
<feature type="region of interest" description="Disordered" evidence="3">
    <location>
        <begin position="1273"/>
        <end position="1298"/>
    </location>
</feature>
<keyword evidence="2" id="KW-1015">Disulfide bond</keyword>
<feature type="region of interest" description="Disordered" evidence="3">
    <location>
        <begin position="1233"/>
        <end position="1253"/>
    </location>
</feature>
<evidence type="ECO:0000256" key="4">
    <source>
        <dbReference type="SAM" id="Phobius"/>
    </source>
</evidence>
<dbReference type="Gene3D" id="2.60.40.10">
    <property type="entry name" value="Immunoglobulins"/>
    <property type="match status" value="7"/>
</dbReference>
<dbReference type="PROSITE" id="PS50853">
    <property type="entry name" value="FN3"/>
    <property type="match status" value="2"/>
</dbReference>
<dbReference type="Pfam" id="PF00041">
    <property type="entry name" value="fn3"/>
    <property type="match status" value="2"/>
</dbReference>
<feature type="region of interest" description="Disordered" evidence="3">
    <location>
        <begin position="1355"/>
        <end position="1377"/>
    </location>
</feature>
<feature type="domain" description="Ig-like" evidence="6">
    <location>
        <begin position="241"/>
        <end position="320"/>
    </location>
</feature>